<dbReference type="InterPro" id="IPR014043">
    <property type="entry name" value="Acyl_transferase_dom"/>
</dbReference>
<accession>A0A0R1M5E9</accession>
<dbReference type="InterPro" id="IPR050858">
    <property type="entry name" value="Mal-CoA-ACP_Trans/PKS_FabD"/>
</dbReference>
<feature type="active site" evidence="5">
    <location>
        <position position="201"/>
    </location>
</feature>
<dbReference type="RefSeq" id="WP_057742409.1">
    <property type="nucleotide sequence ID" value="NZ_AZEF01000007.1"/>
</dbReference>
<dbReference type="STRING" id="1423731.FC81_GL000308"/>
<dbReference type="PIRSF" id="PIRSF000446">
    <property type="entry name" value="Mct"/>
    <property type="match status" value="1"/>
</dbReference>
<protein>
    <recommendedName>
        <fullName evidence="4">Malonyl CoA-acyl carrier protein transacylase</fullName>
        <ecNumber evidence="4">2.3.1.39</ecNumber>
    </recommendedName>
</protein>
<evidence type="ECO:0000313" key="7">
    <source>
        <dbReference type="EMBL" id="KRL03041.1"/>
    </source>
</evidence>
<dbReference type="InterPro" id="IPR016036">
    <property type="entry name" value="Malonyl_transacylase_ACP-bd"/>
</dbReference>
<dbReference type="GO" id="GO:0004314">
    <property type="term" value="F:[acyl-carrier-protein] S-malonyltransferase activity"/>
    <property type="evidence" value="ECO:0007669"/>
    <property type="project" value="UniProtKB-EC"/>
</dbReference>
<dbReference type="Proteomes" id="UP000051621">
    <property type="component" value="Unassembled WGS sequence"/>
</dbReference>
<evidence type="ECO:0000256" key="1">
    <source>
        <dbReference type="ARBA" id="ARBA00022679"/>
    </source>
</evidence>
<evidence type="ECO:0000313" key="8">
    <source>
        <dbReference type="Proteomes" id="UP000051621"/>
    </source>
</evidence>
<dbReference type="GO" id="GO:0006633">
    <property type="term" value="P:fatty acid biosynthetic process"/>
    <property type="evidence" value="ECO:0007669"/>
    <property type="project" value="TreeGrafter"/>
</dbReference>
<sequence length="312" mass="34577">MKIGFLFSGQGAQYSQMGLDLYESDQEYRAAIDEAAELTGMDLKAIYRNENNELAQTVYVQPAIVAMSLGITRMLKRDLPQLNVRGMVGLSLGEYSALIAAGSLNFKDGMQVLKDRATYMQSDAEETDGAMVAVLKTDIELIKKVCQEASTATEVVCPANYNSPKQVVIGGNKAAVDRAIKLFHEQEVKNVIPLKVSGAFHTPLFKKASTLMGRRLANVRFEKTTVPVISNTTAQPFIADQMQEVLTQQLITPTHFYQCVDYMIAVLGIDTVVEIGPGQTLSKFTKQINRDIERYHIDSQTNYQKFIEASRG</sequence>
<dbReference type="OrthoDB" id="9805460at2"/>
<keyword evidence="8" id="KW-1185">Reference proteome</keyword>
<comment type="caution">
    <text evidence="7">The sequence shown here is derived from an EMBL/GenBank/DDBJ whole genome shotgun (WGS) entry which is preliminary data.</text>
</comment>
<dbReference type="FunFam" id="3.30.70.250:FF:000001">
    <property type="entry name" value="Malonyl CoA-acyl carrier protein transacylase"/>
    <property type="match status" value="1"/>
</dbReference>
<name>A0A0R1M5E9_9LACO</name>
<dbReference type="EC" id="2.3.1.39" evidence="4"/>
<dbReference type="PANTHER" id="PTHR42681">
    <property type="entry name" value="MALONYL-COA-ACYL CARRIER PROTEIN TRANSACYLASE, MITOCHONDRIAL"/>
    <property type="match status" value="1"/>
</dbReference>
<feature type="domain" description="Malonyl-CoA:ACP transacylase (MAT)" evidence="6">
    <location>
        <begin position="6"/>
        <end position="312"/>
    </location>
</feature>
<keyword evidence="2 4" id="KW-0012">Acyltransferase</keyword>
<dbReference type="InterPro" id="IPR024925">
    <property type="entry name" value="Malonyl_CoA-ACP_transAc"/>
</dbReference>
<reference evidence="7 8" key="1">
    <citation type="journal article" date="2015" name="Genome Announc.">
        <title>Expanding the biotechnology potential of lactobacilli through comparative genomics of 213 strains and associated genera.</title>
        <authorList>
            <person name="Sun Z."/>
            <person name="Harris H.M."/>
            <person name="McCann A."/>
            <person name="Guo C."/>
            <person name="Argimon S."/>
            <person name="Zhang W."/>
            <person name="Yang X."/>
            <person name="Jeffery I.B."/>
            <person name="Cooney J.C."/>
            <person name="Kagawa T.F."/>
            <person name="Liu W."/>
            <person name="Song Y."/>
            <person name="Salvetti E."/>
            <person name="Wrobel A."/>
            <person name="Rasinkangas P."/>
            <person name="Parkhill J."/>
            <person name="Rea M.C."/>
            <person name="O'Sullivan O."/>
            <person name="Ritari J."/>
            <person name="Douillard F.P."/>
            <person name="Paul Ross R."/>
            <person name="Yang R."/>
            <person name="Briner A.E."/>
            <person name="Felis G.E."/>
            <person name="de Vos W.M."/>
            <person name="Barrangou R."/>
            <person name="Klaenhammer T.R."/>
            <person name="Caufield P.W."/>
            <person name="Cui Y."/>
            <person name="Zhang H."/>
            <person name="O'Toole P.W."/>
        </authorList>
    </citation>
    <scope>NUCLEOTIDE SEQUENCE [LARGE SCALE GENOMIC DNA]</scope>
    <source>
        <strain evidence="7 8">DSM 19910</strain>
    </source>
</reference>
<evidence type="ECO:0000256" key="5">
    <source>
        <dbReference type="PIRSR" id="PIRSR000446-1"/>
    </source>
</evidence>
<dbReference type="SUPFAM" id="SSF52151">
    <property type="entry name" value="FabD/lysophospholipase-like"/>
    <property type="match status" value="1"/>
</dbReference>
<dbReference type="InterPro" id="IPR016035">
    <property type="entry name" value="Acyl_Trfase/lysoPLipase"/>
</dbReference>
<dbReference type="PANTHER" id="PTHR42681:SF1">
    <property type="entry name" value="MALONYL-COA-ACYL CARRIER PROTEIN TRANSACYLASE, MITOCHONDRIAL"/>
    <property type="match status" value="1"/>
</dbReference>
<evidence type="ECO:0000256" key="2">
    <source>
        <dbReference type="ARBA" id="ARBA00023315"/>
    </source>
</evidence>
<dbReference type="AlphaFoldDB" id="A0A0R1M5E9"/>
<dbReference type="GO" id="GO:0005829">
    <property type="term" value="C:cytosol"/>
    <property type="evidence" value="ECO:0007669"/>
    <property type="project" value="TreeGrafter"/>
</dbReference>
<evidence type="ECO:0000259" key="6">
    <source>
        <dbReference type="SMART" id="SM00827"/>
    </source>
</evidence>
<feature type="active site" evidence="5">
    <location>
        <position position="91"/>
    </location>
</feature>
<dbReference type="PATRIC" id="fig|1423731.3.peg.317"/>
<dbReference type="SUPFAM" id="SSF55048">
    <property type="entry name" value="Probable ACP-binding domain of malonyl-CoA ACP transacylase"/>
    <property type="match status" value="1"/>
</dbReference>
<comment type="catalytic activity">
    <reaction evidence="3 4">
        <text>holo-[ACP] + malonyl-CoA = malonyl-[ACP] + CoA</text>
        <dbReference type="Rhea" id="RHEA:41792"/>
        <dbReference type="Rhea" id="RHEA-COMP:9623"/>
        <dbReference type="Rhea" id="RHEA-COMP:9685"/>
        <dbReference type="ChEBI" id="CHEBI:57287"/>
        <dbReference type="ChEBI" id="CHEBI:57384"/>
        <dbReference type="ChEBI" id="CHEBI:64479"/>
        <dbReference type="ChEBI" id="CHEBI:78449"/>
        <dbReference type="EC" id="2.3.1.39"/>
    </reaction>
</comment>
<dbReference type="SMART" id="SM00827">
    <property type="entry name" value="PKS_AT"/>
    <property type="match status" value="1"/>
</dbReference>
<proteinExistence type="inferred from homology"/>
<dbReference type="EMBL" id="AZEF01000007">
    <property type="protein sequence ID" value="KRL03041.1"/>
    <property type="molecule type" value="Genomic_DNA"/>
</dbReference>
<evidence type="ECO:0000256" key="4">
    <source>
        <dbReference type="PIRNR" id="PIRNR000446"/>
    </source>
</evidence>
<comment type="similarity">
    <text evidence="4">Belongs to the fabD family.</text>
</comment>
<gene>
    <name evidence="7" type="ORF">FC81_GL000308</name>
</gene>
<keyword evidence="1 4" id="KW-0808">Transferase</keyword>
<dbReference type="Gene3D" id="3.40.366.10">
    <property type="entry name" value="Malonyl-Coenzyme A Acyl Carrier Protein, domain 2"/>
    <property type="match status" value="1"/>
</dbReference>
<dbReference type="Pfam" id="PF00698">
    <property type="entry name" value="Acyl_transf_1"/>
    <property type="match status" value="1"/>
</dbReference>
<dbReference type="Gene3D" id="3.30.70.250">
    <property type="entry name" value="Malonyl-CoA ACP transacylase, ACP-binding"/>
    <property type="match status" value="1"/>
</dbReference>
<dbReference type="InterPro" id="IPR001227">
    <property type="entry name" value="Ac_transferase_dom_sf"/>
</dbReference>
<evidence type="ECO:0000256" key="3">
    <source>
        <dbReference type="ARBA" id="ARBA00048462"/>
    </source>
</evidence>
<organism evidence="7 8">
    <name type="scientific">Liquorilactobacillus capillatus DSM 19910</name>
    <dbReference type="NCBI Taxonomy" id="1423731"/>
    <lineage>
        <taxon>Bacteria</taxon>
        <taxon>Bacillati</taxon>
        <taxon>Bacillota</taxon>
        <taxon>Bacilli</taxon>
        <taxon>Lactobacillales</taxon>
        <taxon>Lactobacillaceae</taxon>
        <taxon>Liquorilactobacillus</taxon>
    </lineage>
</organism>